<protein>
    <submittedName>
        <fullName evidence="2">Uncharacterized protein</fullName>
    </submittedName>
</protein>
<proteinExistence type="predicted"/>
<evidence type="ECO:0000256" key="1">
    <source>
        <dbReference type="SAM" id="MobiDB-lite"/>
    </source>
</evidence>
<geneLocation type="plasmid" evidence="2">
    <name>pMk2240A</name>
</geneLocation>
<reference evidence="2" key="1">
    <citation type="submission" date="2024-06" db="EMBL/GenBank/DDBJ databases">
        <title>Mesorhizobium karijinii sp. nov., a symbiont of the iconic Swainsona formosa from arid Australia.</title>
        <authorList>
            <person name="Hill Y.J."/>
            <person name="Watkin E.L.J."/>
            <person name="O'Hara G.W."/>
            <person name="Terpolilli J."/>
            <person name="Tye M.L."/>
            <person name="Kohlmeier M.G."/>
        </authorList>
    </citation>
    <scope>NUCLEOTIDE SEQUENCE</scope>
    <source>
        <strain evidence="2">WSM2240</strain>
        <plasmid evidence="2">pMk2240A</plasmid>
    </source>
</reference>
<dbReference type="RefSeq" id="WP_353646674.1">
    <property type="nucleotide sequence ID" value="NZ_CP159256.1"/>
</dbReference>
<gene>
    <name evidence="2" type="ORF">ABVK50_30505</name>
</gene>
<dbReference type="EMBL" id="CP159256">
    <property type="protein sequence ID" value="XCG52472.1"/>
    <property type="molecule type" value="Genomic_DNA"/>
</dbReference>
<organism evidence="2">
    <name type="scientific">Mesorhizobium sp. WSM2240</name>
    <dbReference type="NCBI Taxonomy" id="3228851"/>
    <lineage>
        <taxon>Bacteria</taxon>
        <taxon>Pseudomonadati</taxon>
        <taxon>Pseudomonadota</taxon>
        <taxon>Alphaproteobacteria</taxon>
        <taxon>Hyphomicrobiales</taxon>
        <taxon>Phyllobacteriaceae</taxon>
        <taxon>Mesorhizobium</taxon>
    </lineage>
</organism>
<dbReference type="AlphaFoldDB" id="A0AAU8D2P6"/>
<keyword evidence="2" id="KW-0614">Plasmid</keyword>
<sequence>MHEVLVRGLPIYVVADKKPDLENNVVLKAVRRRSAHRAGGAATGWVRGNPAKAPIQKPADTE</sequence>
<feature type="region of interest" description="Disordered" evidence="1">
    <location>
        <begin position="38"/>
        <end position="62"/>
    </location>
</feature>
<evidence type="ECO:0000313" key="2">
    <source>
        <dbReference type="EMBL" id="XCG52472.1"/>
    </source>
</evidence>
<name>A0AAU8D2P6_9HYPH</name>
<accession>A0AAU8D2P6</accession>